<dbReference type="Proteomes" id="UP000039541">
    <property type="component" value="Unassembled WGS sequence"/>
</dbReference>
<dbReference type="EMBL" id="CQPA01000016">
    <property type="protein sequence ID" value="CNU25964.1"/>
    <property type="molecule type" value="Genomic_DNA"/>
</dbReference>
<feature type="compositionally biased region" description="Basic and acidic residues" evidence="1">
    <location>
        <begin position="73"/>
        <end position="83"/>
    </location>
</feature>
<evidence type="ECO:0000313" key="4">
    <source>
        <dbReference type="EMBL" id="CNV23328.1"/>
    </source>
</evidence>
<evidence type="ECO:0000256" key="1">
    <source>
        <dbReference type="SAM" id="MobiDB-lite"/>
    </source>
</evidence>
<name>A0A655CRE4_SALET</name>
<accession>A0A655CRE4</accession>
<evidence type="ECO:0000313" key="6">
    <source>
        <dbReference type="Proteomes" id="UP000041314"/>
    </source>
</evidence>
<proteinExistence type="predicted"/>
<sequence length="108" mass="12539">MNGKRDLIEDTVTVVVVETHLLHVQPDNLTFNRLSTVFHARTRVDKREDALYRRLCALCDNQKRCQYAGRAGQHSEKTRERNEGSQIDAPIHYRPAAIAQQDDLPYHR</sequence>
<evidence type="ECO:0000313" key="7">
    <source>
        <dbReference type="Proteomes" id="UP000042394"/>
    </source>
</evidence>
<evidence type="ECO:0000313" key="2">
    <source>
        <dbReference type="EMBL" id="CNU25964.1"/>
    </source>
</evidence>
<dbReference type="Proteomes" id="UP000042394">
    <property type="component" value="Unassembled WGS sequence"/>
</dbReference>
<organism evidence="2 6">
    <name type="scientific">Salmonella enterica subsp. enterica serovar Bovismorbificans</name>
    <dbReference type="NCBI Taxonomy" id="58097"/>
    <lineage>
        <taxon>Bacteria</taxon>
        <taxon>Pseudomonadati</taxon>
        <taxon>Pseudomonadota</taxon>
        <taxon>Gammaproteobacteria</taxon>
        <taxon>Enterobacterales</taxon>
        <taxon>Enterobacteriaceae</taxon>
        <taxon>Salmonella</taxon>
    </lineage>
</organism>
<reference evidence="5 6" key="1">
    <citation type="submission" date="2015-03" db="EMBL/GenBank/DDBJ databases">
        <authorList>
            <consortium name="Pathogen Informatics"/>
        </authorList>
    </citation>
    <scope>NUCLEOTIDE SEQUENCE [LARGE SCALE GENOMIC DNA]</scope>
    <source>
        <strain evidence="3 5">3476</strain>
        <strain evidence="2 6">A1104</strain>
        <strain evidence="4 7">D4891</strain>
    </source>
</reference>
<evidence type="ECO:0000313" key="3">
    <source>
        <dbReference type="EMBL" id="CNV22878.1"/>
    </source>
</evidence>
<protein>
    <submittedName>
        <fullName evidence="2">Uncharacterized protein</fullName>
    </submittedName>
</protein>
<dbReference type="Proteomes" id="UP000041314">
    <property type="component" value="Unassembled WGS sequence"/>
</dbReference>
<gene>
    <name evidence="2" type="ORF">ERS008198_02317</name>
    <name evidence="3" type="ORF">ERS008202_04680</name>
    <name evidence="4" type="ORF">ERS008207_04677</name>
</gene>
<evidence type="ECO:0000313" key="5">
    <source>
        <dbReference type="Proteomes" id="UP000039541"/>
    </source>
</evidence>
<dbReference type="AlphaFoldDB" id="A0A655CRE4"/>
<dbReference type="EMBL" id="CQPC01000107">
    <property type="protein sequence ID" value="CNV22878.1"/>
    <property type="molecule type" value="Genomic_DNA"/>
</dbReference>
<dbReference type="EMBL" id="CQPD01000077">
    <property type="protein sequence ID" value="CNV23328.1"/>
    <property type="molecule type" value="Genomic_DNA"/>
</dbReference>
<feature type="region of interest" description="Disordered" evidence="1">
    <location>
        <begin position="69"/>
        <end position="108"/>
    </location>
</feature>